<dbReference type="InterPro" id="IPR006918">
    <property type="entry name" value="COBRA_pln"/>
</dbReference>
<dbReference type="PROSITE" id="PS50011">
    <property type="entry name" value="PROTEIN_KINASE_DOM"/>
    <property type="match status" value="1"/>
</dbReference>
<organism evidence="13 14">
    <name type="scientific">Punica granatum</name>
    <name type="common">Pomegranate</name>
    <dbReference type="NCBI Taxonomy" id="22663"/>
    <lineage>
        <taxon>Eukaryota</taxon>
        <taxon>Viridiplantae</taxon>
        <taxon>Streptophyta</taxon>
        <taxon>Embryophyta</taxon>
        <taxon>Tracheophyta</taxon>
        <taxon>Spermatophyta</taxon>
        <taxon>Magnoliopsida</taxon>
        <taxon>eudicotyledons</taxon>
        <taxon>Gunneridae</taxon>
        <taxon>Pentapetalae</taxon>
        <taxon>rosids</taxon>
        <taxon>malvids</taxon>
        <taxon>Myrtales</taxon>
        <taxon>Lythraceae</taxon>
        <taxon>Punica</taxon>
    </lineage>
</organism>
<keyword evidence="3" id="KW-0472">Membrane</keyword>
<evidence type="ECO:0000256" key="6">
    <source>
        <dbReference type="ARBA" id="ARBA00022741"/>
    </source>
</evidence>
<evidence type="ECO:0000256" key="11">
    <source>
        <dbReference type="PROSITE-ProRule" id="PRU10141"/>
    </source>
</evidence>
<keyword evidence="9" id="KW-0325">Glycoprotein</keyword>
<dbReference type="InterPro" id="IPR000719">
    <property type="entry name" value="Prot_kinase_dom"/>
</dbReference>
<dbReference type="GO" id="GO:0005524">
    <property type="term" value="F:ATP binding"/>
    <property type="evidence" value="ECO:0007669"/>
    <property type="project" value="UniProtKB-UniRule"/>
</dbReference>
<evidence type="ECO:0000256" key="4">
    <source>
        <dbReference type="ARBA" id="ARBA00022679"/>
    </source>
</evidence>
<dbReference type="PROSITE" id="PS00108">
    <property type="entry name" value="PROTEIN_KINASE_ST"/>
    <property type="match status" value="1"/>
</dbReference>
<evidence type="ECO:0000256" key="10">
    <source>
        <dbReference type="ARBA" id="ARBA00023288"/>
    </source>
</evidence>
<keyword evidence="6 11" id="KW-0547">Nucleotide-binding</keyword>
<dbReference type="PROSITE" id="PS00107">
    <property type="entry name" value="PROTEIN_KINASE_ATP"/>
    <property type="match status" value="1"/>
</dbReference>
<sequence length="767" mass="85942">MEEFDYEEVVKGTDSFSPSNLIGRGSHGSVYKASLRSNNGRLTSVAVKKLSHAHEETSKKLSNEISLLSSLSPHPHVVKLLGSTSQRHGHCHLPLLVMEFMPNGSLHELLHKSPDSPPSWPTRFRVALQVARALESLHSSEPPIIHRDVKSTNILFDSEWDSKLIDFGLAVSGDGSPSPAGTIGYLDPAYTCPSKLSTKNDIFSFGVLTLEILSGRKAIDVSKEPSSIIDWATSLVKKQQTRSICDSRVSLPVNLEGNFRQLLHIAMRCLSPNESSRPCARELVVELERLRPVKETRIPSWMSPLRSIIFSRQRRKFAEECRRPCTTDVVGVDFARGKLSLREVLADITLEENKGITRFKSSSSSVSLALSPSAVRVSVFNFQLFRHVEKPGWRLSWDWVNDEVIWNMWGAQATQQGNCSRFKGQRPHSCEKSPVIVDLLPGTPYNTQVANCCKGGVLSSFNQDPSKHGSMFQMNVGGATNSTSFTIAENFTLGLDGYSCGNAQSVPASQFTADGGRRWTQAISTWNVTCIYSQFRASPNPKCCVSLSAFYNNTIVPCPKCSCRCQGLSGAECLRPGEVLQMPHDPTDHPPALVRCTNHMCPIRVHWHVKQSYQAYWRVKITITNFNVIRNYSEWNLVVQHPNLRSLTEVYSFTYQPLYVHGYVNDTGMFWGIKSFNDLLLQSGESGNVQTEMLLRKEPSDFTFREGWAFPRKISFNGDDCVMPQPDDYPRLPNAAMAHDHRILNLPLSIIITLLPLINHFLELFLR</sequence>
<evidence type="ECO:0000256" key="9">
    <source>
        <dbReference type="ARBA" id="ARBA00023180"/>
    </source>
</evidence>
<keyword evidence="8 11" id="KW-0067">ATP-binding</keyword>
<dbReference type="Proteomes" id="UP000197138">
    <property type="component" value="Unassembled WGS sequence"/>
</dbReference>
<keyword evidence="10" id="KW-0449">Lipoprotein</keyword>
<evidence type="ECO:0000256" key="8">
    <source>
        <dbReference type="ARBA" id="ARBA00022840"/>
    </source>
</evidence>
<dbReference type="GO" id="GO:0052324">
    <property type="term" value="P:plant-type cell wall cellulose biosynthetic process"/>
    <property type="evidence" value="ECO:0007669"/>
    <property type="project" value="TreeGrafter"/>
</dbReference>
<dbReference type="PANTHER" id="PTHR31673">
    <property type="entry name" value="PROTEIN COBRA"/>
    <property type="match status" value="1"/>
</dbReference>
<dbReference type="SMART" id="SM00220">
    <property type="entry name" value="S_TKc"/>
    <property type="match status" value="1"/>
</dbReference>
<dbReference type="InterPro" id="IPR056900">
    <property type="entry name" value="COB_C"/>
</dbReference>
<keyword evidence="4" id="KW-0808">Transferase</keyword>
<evidence type="ECO:0000256" key="5">
    <source>
        <dbReference type="ARBA" id="ARBA00022729"/>
    </source>
</evidence>
<gene>
    <name evidence="13" type="ORF">CDL15_Pgr003516</name>
</gene>
<dbReference type="SUPFAM" id="SSF56112">
    <property type="entry name" value="Protein kinase-like (PK-like)"/>
    <property type="match status" value="1"/>
</dbReference>
<evidence type="ECO:0000256" key="2">
    <source>
        <dbReference type="ARBA" id="ARBA00005507"/>
    </source>
</evidence>
<reference evidence="14" key="1">
    <citation type="journal article" date="2017" name="Plant J.">
        <title>The pomegranate (Punica granatum L.) genome and the genomics of punicalagin biosynthesis.</title>
        <authorList>
            <person name="Qin G."/>
            <person name="Xu C."/>
            <person name="Ming R."/>
            <person name="Tang H."/>
            <person name="Guyot R."/>
            <person name="Kramer E.M."/>
            <person name="Hu Y."/>
            <person name="Yi X."/>
            <person name="Qi Y."/>
            <person name="Xu X."/>
            <person name="Gao Z."/>
            <person name="Pan H."/>
            <person name="Jian J."/>
            <person name="Tian Y."/>
            <person name="Yue Z."/>
            <person name="Xu Y."/>
        </authorList>
    </citation>
    <scope>NUCLEOTIDE SEQUENCE [LARGE SCALE GENOMIC DNA]</scope>
    <source>
        <strain evidence="14">cv. Dabenzi</strain>
    </source>
</reference>
<evidence type="ECO:0000256" key="1">
    <source>
        <dbReference type="ARBA" id="ARBA00004609"/>
    </source>
</evidence>
<evidence type="ECO:0000259" key="12">
    <source>
        <dbReference type="PROSITE" id="PS50011"/>
    </source>
</evidence>
<dbReference type="EMBL" id="MTKT01002492">
    <property type="protein sequence ID" value="OWM79343.1"/>
    <property type="molecule type" value="Genomic_DNA"/>
</dbReference>
<dbReference type="GO" id="GO:0004672">
    <property type="term" value="F:protein kinase activity"/>
    <property type="evidence" value="ECO:0007669"/>
    <property type="project" value="InterPro"/>
</dbReference>
<dbReference type="InterPro" id="IPR017441">
    <property type="entry name" value="Protein_kinase_ATP_BS"/>
</dbReference>
<proteinExistence type="inferred from homology"/>
<name>A0A218X334_PUNGR</name>
<keyword evidence="3" id="KW-0336">GPI-anchor</keyword>
<dbReference type="GO" id="GO:0005886">
    <property type="term" value="C:plasma membrane"/>
    <property type="evidence" value="ECO:0007669"/>
    <property type="project" value="UniProtKB-SubCell"/>
</dbReference>
<feature type="binding site" evidence="11">
    <location>
        <position position="49"/>
    </location>
    <ligand>
        <name>ATP</name>
        <dbReference type="ChEBI" id="CHEBI:30616"/>
    </ligand>
</feature>
<keyword evidence="7" id="KW-0418">Kinase</keyword>
<evidence type="ECO:0000256" key="7">
    <source>
        <dbReference type="ARBA" id="ARBA00022777"/>
    </source>
</evidence>
<dbReference type="AlphaFoldDB" id="A0A218X334"/>
<dbReference type="InterPro" id="IPR011009">
    <property type="entry name" value="Kinase-like_dom_sf"/>
</dbReference>
<comment type="similarity">
    <text evidence="2">Belongs to the COBRA family.</text>
</comment>
<accession>A0A218X334</accession>
<dbReference type="Pfam" id="PF04833">
    <property type="entry name" value="COBRA"/>
    <property type="match status" value="1"/>
</dbReference>
<comment type="caution">
    <text evidence="13">The sequence shown here is derived from an EMBL/GenBank/DDBJ whole genome shotgun (WGS) entry which is preliminary data.</text>
</comment>
<dbReference type="Gene3D" id="1.10.510.10">
    <property type="entry name" value="Transferase(Phosphotransferase) domain 1"/>
    <property type="match status" value="1"/>
</dbReference>
<feature type="domain" description="Protein kinase" evidence="12">
    <location>
        <begin position="16"/>
        <end position="290"/>
    </location>
</feature>
<evidence type="ECO:0000256" key="3">
    <source>
        <dbReference type="ARBA" id="ARBA00022622"/>
    </source>
</evidence>
<comment type="subcellular location">
    <subcellularLocation>
        <location evidence="1">Cell membrane</location>
        <topology evidence="1">Lipid-anchor</topology>
        <topology evidence="1">GPI-anchor</topology>
    </subcellularLocation>
</comment>
<evidence type="ECO:0000313" key="13">
    <source>
        <dbReference type="EMBL" id="OWM79343.1"/>
    </source>
</evidence>
<dbReference type="InterPro" id="IPR008271">
    <property type="entry name" value="Ser/Thr_kinase_AS"/>
</dbReference>
<dbReference type="GO" id="GO:0010215">
    <property type="term" value="P:cellulose microfibril organization"/>
    <property type="evidence" value="ECO:0007669"/>
    <property type="project" value="InterPro"/>
</dbReference>
<protein>
    <recommendedName>
        <fullName evidence="12">Protein kinase domain-containing protein</fullName>
    </recommendedName>
</protein>
<dbReference type="GO" id="GO:0098552">
    <property type="term" value="C:side of membrane"/>
    <property type="evidence" value="ECO:0007669"/>
    <property type="project" value="UniProtKB-KW"/>
</dbReference>
<dbReference type="Gene3D" id="3.30.200.20">
    <property type="entry name" value="Phosphorylase Kinase, domain 1"/>
    <property type="match status" value="1"/>
</dbReference>
<evidence type="ECO:0000313" key="14">
    <source>
        <dbReference type="Proteomes" id="UP000197138"/>
    </source>
</evidence>
<keyword evidence="5" id="KW-0732">Signal</keyword>
<dbReference type="PANTHER" id="PTHR31673:SF30">
    <property type="entry name" value="COBRA-LIKE PROTEIN 6"/>
    <property type="match status" value="1"/>
</dbReference>
<dbReference type="Pfam" id="PF25079">
    <property type="entry name" value="COB_C"/>
    <property type="match status" value="1"/>
</dbReference>
<dbReference type="Pfam" id="PF00069">
    <property type="entry name" value="Pkinase"/>
    <property type="match status" value="1"/>
</dbReference>